<dbReference type="EMBL" id="JEMA01000482">
    <property type="protein sequence ID" value="KYF69299.1"/>
    <property type="molecule type" value="Genomic_DNA"/>
</dbReference>
<protein>
    <submittedName>
        <fullName evidence="1">Uncharacterized protein</fullName>
    </submittedName>
</protein>
<gene>
    <name evidence="1" type="ORF">BE15_42080</name>
</gene>
<evidence type="ECO:0000313" key="1">
    <source>
        <dbReference type="EMBL" id="KYF69299.1"/>
    </source>
</evidence>
<comment type="caution">
    <text evidence="1">The sequence shown here is derived from an EMBL/GenBank/DDBJ whole genome shotgun (WGS) entry which is preliminary data.</text>
</comment>
<evidence type="ECO:0000313" key="2">
    <source>
        <dbReference type="Proteomes" id="UP000075260"/>
    </source>
</evidence>
<accession>A0A150QMV4</accession>
<reference evidence="1 2" key="1">
    <citation type="submission" date="2014-02" db="EMBL/GenBank/DDBJ databases">
        <title>The small core and large imbalanced accessory genome model reveals a collaborative survival strategy of Sorangium cellulosum strains in nature.</title>
        <authorList>
            <person name="Han K."/>
            <person name="Peng R."/>
            <person name="Blom J."/>
            <person name="Li Y.-Z."/>
        </authorList>
    </citation>
    <scope>NUCLEOTIDE SEQUENCE [LARGE SCALE GENOMIC DNA]</scope>
    <source>
        <strain evidence="1 2">So0008-312</strain>
    </source>
</reference>
<name>A0A150QMV4_SORCE</name>
<organism evidence="1 2">
    <name type="scientific">Sorangium cellulosum</name>
    <name type="common">Polyangium cellulosum</name>
    <dbReference type="NCBI Taxonomy" id="56"/>
    <lineage>
        <taxon>Bacteria</taxon>
        <taxon>Pseudomonadati</taxon>
        <taxon>Myxococcota</taxon>
        <taxon>Polyangia</taxon>
        <taxon>Polyangiales</taxon>
        <taxon>Polyangiaceae</taxon>
        <taxon>Sorangium</taxon>
    </lineage>
</organism>
<sequence>MPASAADVLEGIVLMRSTTAPRRASGDRPDALCMLHPTRAAPRPLLVSAIRACSSRSASEHAAEERERARSAIERRSARDVLRNRVVLGGVAEDDARGALRTVAAVRSARRIAATARGWRGRDPVARQLSRARTGSG</sequence>
<proteinExistence type="predicted"/>
<dbReference type="Proteomes" id="UP000075260">
    <property type="component" value="Unassembled WGS sequence"/>
</dbReference>
<dbReference type="AlphaFoldDB" id="A0A150QMV4"/>